<accession>A0A6J4UI19</accession>
<evidence type="ECO:0000313" key="2">
    <source>
        <dbReference type="EMBL" id="CAA9550047.1"/>
    </source>
</evidence>
<dbReference type="EMBL" id="CADCWN010000015">
    <property type="protein sequence ID" value="CAA9550047.1"/>
    <property type="molecule type" value="Genomic_DNA"/>
</dbReference>
<organism evidence="2">
    <name type="scientific">uncultured Thermomicrobiales bacterium</name>
    <dbReference type="NCBI Taxonomy" id="1645740"/>
    <lineage>
        <taxon>Bacteria</taxon>
        <taxon>Pseudomonadati</taxon>
        <taxon>Thermomicrobiota</taxon>
        <taxon>Thermomicrobia</taxon>
        <taxon>Thermomicrobiales</taxon>
        <taxon>environmental samples</taxon>
    </lineage>
</organism>
<keyword evidence="1" id="KW-0812">Transmembrane</keyword>
<keyword evidence="1" id="KW-1133">Transmembrane helix</keyword>
<feature type="transmembrane region" description="Helical" evidence="1">
    <location>
        <begin position="25"/>
        <end position="46"/>
    </location>
</feature>
<evidence type="ECO:0000256" key="1">
    <source>
        <dbReference type="SAM" id="Phobius"/>
    </source>
</evidence>
<proteinExistence type="predicted"/>
<dbReference type="AlphaFoldDB" id="A0A6J4UI19"/>
<keyword evidence="1" id="KW-0472">Membrane</keyword>
<sequence length="50" mass="5503">MGLIRQRRHPLAHKLWGCSVGEGRVLTLAIVTLIVLVVAALSLLLWPDES</sequence>
<protein>
    <submittedName>
        <fullName evidence="2">Uncharacterized protein</fullName>
    </submittedName>
</protein>
<reference evidence="2" key="1">
    <citation type="submission" date="2020-02" db="EMBL/GenBank/DDBJ databases">
        <authorList>
            <person name="Meier V. D."/>
        </authorList>
    </citation>
    <scope>NUCLEOTIDE SEQUENCE</scope>
    <source>
        <strain evidence="2">AVDCRST_MAG18</strain>
    </source>
</reference>
<name>A0A6J4UI19_9BACT</name>
<gene>
    <name evidence="2" type="ORF">AVDCRST_MAG18-239</name>
</gene>